<proteinExistence type="predicted"/>
<dbReference type="OrthoDB" id="3795731at2759"/>
<comment type="caution">
    <text evidence="1">The sequence shown here is derived from an EMBL/GenBank/DDBJ whole genome shotgun (WGS) entry which is preliminary data.</text>
</comment>
<gene>
    <name evidence="1" type="ORF">N0V83_000683</name>
</gene>
<keyword evidence="2" id="KW-1185">Reference proteome</keyword>
<evidence type="ECO:0000313" key="2">
    <source>
        <dbReference type="Proteomes" id="UP001140560"/>
    </source>
</evidence>
<name>A0A9W8YHY2_9PLEO</name>
<reference evidence="1" key="1">
    <citation type="submission" date="2022-10" db="EMBL/GenBank/DDBJ databases">
        <title>Tapping the CABI collections for fungal endophytes: first genome assemblies for Collariella, Neodidymelliopsis, Ascochyta clinopodiicola, Didymella pomorum, Didymosphaeria variabile, Neocosmospora piperis and Neocucurbitaria cava.</title>
        <authorList>
            <person name="Hill R."/>
        </authorList>
    </citation>
    <scope>NUCLEOTIDE SEQUENCE</scope>
    <source>
        <strain evidence="1">IMI 356814</strain>
    </source>
</reference>
<sequence>METIPELHEVEFLNGYEELPATAPVDHARIIHLPTFMPADGEFRSNIKLQDAIVTMLYNISPTTLEAFMNAPTVPGSFRLVQENTDGSSDDKLLLIRKSDYVMVGRFRELSIPAGEVYEFDHLARLSIANDGRWKLLHAVYRTYFRRDWDLVWSGFSVSAGEELDRDTILEPKEEERMAYGVNLAEHMMVNKLWDASHSITIIE</sequence>
<evidence type="ECO:0000313" key="1">
    <source>
        <dbReference type="EMBL" id="KAJ4377853.1"/>
    </source>
</evidence>
<dbReference type="AlphaFoldDB" id="A0A9W8YHY2"/>
<dbReference type="Proteomes" id="UP001140560">
    <property type="component" value="Unassembled WGS sequence"/>
</dbReference>
<organism evidence="1 2">
    <name type="scientific">Neocucurbitaria cava</name>
    <dbReference type="NCBI Taxonomy" id="798079"/>
    <lineage>
        <taxon>Eukaryota</taxon>
        <taxon>Fungi</taxon>
        <taxon>Dikarya</taxon>
        <taxon>Ascomycota</taxon>
        <taxon>Pezizomycotina</taxon>
        <taxon>Dothideomycetes</taxon>
        <taxon>Pleosporomycetidae</taxon>
        <taxon>Pleosporales</taxon>
        <taxon>Pleosporineae</taxon>
        <taxon>Cucurbitariaceae</taxon>
        <taxon>Neocucurbitaria</taxon>
    </lineage>
</organism>
<accession>A0A9W8YHY2</accession>
<protein>
    <submittedName>
        <fullName evidence="1">Uncharacterized protein</fullName>
    </submittedName>
</protein>
<dbReference type="EMBL" id="JAPEUY010000001">
    <property type="protein sequence ID" value="KAJ4377853.1"/>
    <property type="molecule type" value="Genomic_DNA"/>
</dbReference>